<accession>A0ABW5DKN8</accession>
<dbReference type="Proteomes" id="UP001597373">
    <property type="component" value="Unassembled WGS sequence"/>
</dbReference>
<feature type="chain" id="PRO_5047541805" evidence="1">
    <location>
        <begin position="23"/>
        <end position="241"/>
    </location>
</feature>
<feature type="signal peptide" evidence="1">
    <location>
        <begin position="1"/>
        <end position="22"/>
    </location>
</feature>
<evidence type="ECO:0000313" key="3">
    <source>
        <dbReference type="Proteomes" id="UP001597373"/>
    </source>
</evidence>
<gene>
    <name evidence="2" type="ORF">ACFSMZ_10050</name>
</gene>
<evidence type="ECO:0000256" key="1">
    <source>
        <dbReference type="SAM" id="SignalP"/>
    </source>
</evidence>
<dbReference type="EMBL" id="JBHUIR010000034">
    <property type="protein sequence ID" value="MFD2260106.1"/>
    <property type="molecule type" value="Genomic_DNA"/>
</dbReference>
<comment type="caution">
    <text evidence="2">The sequence shown here is derived from an EMBL/GenBank/DDBJ whole genome shotgun (WGS) entry which is preliminary data.</text>
</comment>
<protein>
    <submittedName>
        <fullName evidence="2">DUF2259 domain-containing protein</fullName>
    </submittedName>
</protein>
<dbReference type="InterPro" id="IPR018725">
    <property type="entry name" value="DUF2259_secreted"/>
</dbReference>
<keyword evidence="1" id="KW-0732">Signal</keyword>
<reference evidence="3" key="1">
    <citation type="journal article" date="2019" name="Int. J. Syst. Evol. Microbiol.">
        <title>The Global Catalogue of Microorganisms (GCM) 10K type strain sequencing project: providing services to taxonomists for standard genome sequencing and annotation.</title>
        <authorList>
            <consortium name="The Broad Institute Genomics Platform"/>
            <consortium name="The Broad Institute Genome Sequencing Center for Infectious Disease"/>
            <person name="Wu L."/>
            <person name="Ma J."/>
        </authorList>
    </citation>
    <scope>NUCLEOTIDE SEQUENCE [LARGE SCALE GENOMIC DNA]</scope>
    <source>
        <strain evidence="3">KCTC 23707</strain>
    </source>
</reference>
<keyword evidence="3" id="KW-1185">Reference proteome</keyword>
<organism evidence="2 3">
    <name type="scientific">Chelativorans composti</name>
    <dbReference type="NCBI Taxonomy" id="768533"/>
    <lineage>
        <taxon>Bacteria</taxon>
        <taxon>Pseudomonadati</taxon>
        <taxon>Pseudomonadota</taxon>
        <taxon>Alphaproteobacteria</taxon>
        <taxon>Hyphomicrobiales</taxon>
        <taxon>Phyllobacteriaceae</taxon>
        <taxon>Chelativorans</taxon>
    </lineage>
</organism>
<dbReference type="Pfam" id="PF10016">
    <property type="entry name" value="DUF2259"/>
    <property type="match status" value="1"/>
</dbReference>
<proteinExistence type="predicted"/>
<evidence type="ECO:0000313" key="2">
    <source>
        <dbReference type="EMBL" id="MFD2260106.1"/>
    </source>
</evidence>
<name>A0ABW5DKN8_9HYPH</name>
<sequence>MFIVRLALALAFALPALSTVRAGDVAELEILGFSADGKIFAFEEYGVQDGSGFPYANRYYIDTETDKFLPGTPIRARIDNENATVADARGQVKSNAQSVISDEVLAAHRGHTAGFSPVTELSGDPFRMTVNPRPVFPPIDTPLEFRLEEQLIDAPDSCELFGARIGFRLFRVTVEDGARTQLIHEDRTIPSSRGCPLGYRIAAVETFYPKDRSPVFAVLIAMRTGGFEGPDYRYLAVTGRF</sequence>
<dbReference type="RefSeq" id="WP_165278706.1">
    <property type="nucleotide sequence ID" value="NZ_BAABGS010000075.1"/>
</dbReference>